<dbReference type="SUPFAM" id="SSF53448">
    <property type="entry name" value="Nucleotide-diphospho-sugar transferases"/>
    <property type="match status" value="1"/>
</dbReference>
<keyword evidence="1" id="KW-0328">Glycosyltransferase</keyword>
<reference evidence="4 5" key="1">
    <citation type="submission" date="2019-03" db="EMBL/GenBank/DDBJ databases">
        <title>Genomic Encyclopedia of Type Strains, Phase IV (KMG-IV): sequencing the most valuable type-strain genomes for metagenomic binning, comparative biology and taxonomic classification.</title>
        <authorList>
            <person name="Goeker M."/>
        </authorList>
    </citation>
    <scope>NUCLEOTIDE SEQUENCE [LARGE SCALE GENOMIC DNA]</scope>
    <source>
        <strain evidence="4 5">DSM 100451</strain>
    </source>
</reference>
<dbReference type="PANTHER" id="PTHR22916:SF51">
    <property type="entry name" value="GLYCOSYLTRANSFERASE EPSH-RELATED"/>
    <property type="match status" value="1"/>
</dbReference>
<evidence type="ECO:0000256" key="2">
    <source>
        <dbReference type="ARBA" id="ARBA00022679"/>
    </source>
</evidence>
<dbReference type="CDD" id="cd00761">
    <property type="entry name" value="Glyco_tranf_GTA_type"/>
    <property type="match status" value="1"/>
</dbReference>
<protein>
    <submittedName>
        <fullName evidence="4">Glycosyltransferase involved in cell wall biosynthesis</fullName>
    </submittedName>
</protein>
<comment type="caution">
    <text evidence="4">The sequence shown here is derived from an EMBL/GenBank/DDBJ whole genome shotgun (WGS) entry which is preliminary data.</text>
</comment>
<dbReference type="RefSeq" id="WP_077138541.1">
    <property type="nucleotide sequence ID" value="NZ_CABKVM010000016.1"/>
</dbReference>
<dbReference type="GO" id="GO:0016757">
    <property type="term" value="F:glycosyltransferase activity"/>
    <property type="evidence" value="ECO:0007669"/>
    <property type="project" value="UniProtKB-KW"/>
</dbReference>
<accession>A0A4R1R7Z9</accession>
<feature type="domain" description="Glycosyltransferase 2-like" evidence="3">
    <location>
        <begin position="8"/>
        <end position="120"/>
    </location>
</feature>
<keyword evidence="2 4" id="KW-0808">Transferase</keyword>
<organism evidence="4 5">
    <name type="scientific">Allofournierella massiliensis</name>
    <dbReference type="NCBI Taxonomy" id="1650663"/>
    <lineage>
        <taxon>Bacteria</taxon>
        <taxon>Bacillati</taxon>
        <taxon>Bacillota</taxon>
        <taxon>Clostridia</taxon>
        <taxon>Eubacteriales</taxon>
        <taxon>Oscillospiraceae</taxon>
        <taxon>Allofournierella</taxon>
    </lineage>
</organism>
<name>A0A4R1R7Z9_9FIRM</name>
<dbReference type="AlphaFoldDB" id="A0A4R1R7Z9"/>
<dbReference type="EMBL" id="SLUM01000001">
    <property type="protein sequence ID" value="TCL61708.1"/>
    <property type="molecule type" value="Genomic_DNA"/>
</dbReference>
<dbReference type="Pfam" id="PF00535">
    <property type="entry name" value="Glycos_transf_2"/>
    <property type="match status" value="1"/>
</dbReference>
<dbReference type="InterPro" id="IPR001173">
    <property type="entry name" value="Glyco_trans_2-like"/>
</dbReference>
<sequence length="320" mass="36806">MQQQCQISVVIPVYNAEKYLKECVDSVLNQSIDDYEILLINDGSTDYSGDICDQYGRLYSCIKVIHQENQGVSFARNVGIKKATGRYIAFVDADDTLDKEYLEKLVADMKPEGLVACPIDNKRKVCKSKISKVQAQISAFSESGMKGFPVCKIFDRKLLIEHGIFFCKDIAICEDLLFLVEYLSICNGPIIWKEYCGYNYRMNPTSALNGRFEKNYFKPKHLSEYEALKRTRKFLLEDPRVLSAWKVRKVKAAVTCLRTMIAVNHDNVDLYNELRKEAKENWVLFVIPNPCAITSRVSVLLSAISPRLEFEVWKVLRRFN</sequence>
<proteinExistence type="predicted"/>
<evidence type="ECO:0000256" key="1">
    <source>
        <dbReference type="ARBA" id="ARBA00022676"/>
    </source>
</evidence>
<dbReference type="InterPro" id="IPR029044">
    <property type="entry name" value="Nucleotide-diphossugar_trans"/>
</dbReference>
<dbReference type="STRING" id="1650663.GCA_001486665_01767"/>
<evidence type="ECO:0000313" key="4">
    <source>
        <dbReference type="EMBL" id="TCL61708.1"/>
    </source>
</evidence>
<dbReference type="PANTHER" id="PTHR22916">
    <property type="entry name" value="GLYCOSYLTRANSFERASE"/>
    <property type="match status" value="1"/>
</dbReference>
<dbReference type="OrthoDB" id="1640114at2"/>
<dbReference type="Proteomes" id="UP000295184">
    <property type="component" value="Unassembled WGS sequence"/>
</dbReference>
<evidence type="ECO:0000313" key="5">
    <source>
        <dbReference type="Proteomes" id="UP000295184"/>
    </source>
</evidence>
<dbReference type="Gene3D" id="3.90.550.10">
    <property type="entry name" value="Spore Coat Polysaccharide Biosynthesis Protein SpsA, Chain A"/>
    <property type="match status" value="1"/>
</dbReference>
<gene>
    <name evidence="4" type="ORF">EDD77_101162</name>
</gene>
<evidence type="ECO:0000259" key="3">
    <source>
        <dbReference type="Pfam" id="PF00535"/>
    </source>
</evidence>